<dbReference type="EMBL" id="JADNRY010000007">
    <property type="protein sequence ID" value="KAF9076170.1"/>
    <property type="molecule type" value="Genomic_DNA"/>
</dbReference>
<name>A0A9P5UDF0_9AGAR</name>
<feature type="short sequence motif" description="Q motif" evidence="11">
    <location>
        <begin position="39"/>
        <end position="69"/>
    </location>
</feature>
<keyword evidence="4" id="KW-0547">Nucleotide-binding</keyword>
<keyword evidence="15" id="KW-1185">Reference proteome</keyword>
<evidence type="ECO:0000256" key="5">
    <source>
        <dbReference type="ARBA" id="ARBA00022801"/>
    </source>
</evidence>
<dbReference type="GO" id="GO:0003723">
    <property type="term" value="F:RNA binding"/>
    <property type="evidence" value="ECO:0007669"/>
    <property type="project" value="UniProtKB-KW"/>
</dbReference>
<dbReference type="InterPro" id="IPR050079">
    <property type="entry name" value="DEAD_box_RNA_helicase"/>
</dbReference>
<dbReference type="PROSITE" id="PS51192">
    <property type="entry name" value="HELICASE_ATP_BIND_1"/>
    <property type="match status" value="1"/>
</dbReference>
<evidence type="ECO:0000256" key="8">
    <source>
        <dbReference type="ARBA" id="ARBA00022884"/>
    </source>
</evidence>
<dbReference type="GO" id="GO:0016787">
    <property type="term" value="F:hydrolase activity"/>
    <property type="evidence" value="ECO:0007669"/>
    <property type="project" value="UniProtKB-KW"/>
</dbReference>
<dbReference type="GO" id="GO:0005524">
    <property type="term" value="F:ATP binding"/>
    <property type="evidence" value="ECO:0007669"/>
    <property type="project" value="UniProtKB-KW"/>
</dbReference>
<evidence type="ECO:0000256" key="1">
    <source>
        <dbReference type="ARBA" id="ARBA00004123"/>
    </source>
</evidence>
<feature type="domain" description="DEAD-box RNA helicase Q" evidence="13">
    <location>
        <begin position="39"/>
        <end position="69"/>
    </location>
</feature>
<evidence type="ECO:0000256" key="6">
    <source>
        <dbReference type="ARBA" id="ARBA00022806"/>
    </source>
</evidence>
<evidence type="ECO:0000313" key="14">
    <source>
        <dbReference type="EMBL" id="KAF9076170.1"/>
    </source>
</evidence>
<keyword evidence="9" id="KW-0539">Nucleus</keyword>
<keyword evidence="7" id="KW-0067">ATP-binding</keyword>
<dbReference type="Proteomes" id="UP000772434">
    <property type="component" value="Unassembled WGS sequence"/>
</dbReference>
<dbReference type="PANTHER" id="PTHR47959">
    <property type="entry name" value="ATP-DEPENDENT RNA HELICASE RHLE-RELATED"/>
    <property type="match status" value="1"/>
</dbReference>
<dbReference type="InterPro" id="IPR027417">
    <property type="entry name" value="P-loop_NTPase"/>
</dbReference>
<dbReference type="InterPro" id="IPR014001">
    <property type="entry name" value="Helicase_ATP-bd"/>
</dbReference>
<evidence type="ECO:0000256" key="11">
    <source>
        <dbReference type="PROSITE-ProRule" id="PRU00552"/>
    </source>
</evidence>
<dbReference type="SMART" id="SM00487">
    <property type="entry name" value="DEXDc"/>
    <property type="match status" value="1"/>
</dbReference>
<keyword evidence="5 14" id="KW-0378">Hydrolase</keyword>
<reference evidence="14" key="1">
    <citation type="submission" date="2020-11" db="EMBL/GenBank/DDBJ databases">
        <authorList>
            <consortium name="DOE Joint Genome Institute"/>
            <person name="Ahrendt S."/>
            <person name="Riley R."/>
            <person name="Andreopoulos W."/>
            <person name="Labutti K."/>
            <person name="Pangilinan J."/>
            <person name="Ruiz-Duenas F.J."/>
            <person name="Barrasa J.M."/>
            <person name="Sanchez-Garcia M."/>
            <person name="Camarero S."/>
            <person name="Miyauchi S."/>
            <person name="Serrano A."/>
            <person name="Linde D."/>
            <person name="Babiker R."/>
            <person name="Drula E."/>
            <person name="Ayuso-Fernandez I."/>
            <person name="Pacheco R."/>
            <person name="Padilla G."/>
            <person name="Ferreira P."/>
            <person name="Barriuso J."/>
            <person name="Kellner H."/>
            <person name="Castanera R."/>
            <person name="Alfaro M."/>
            <person name="Ramirez L."/>
            <person name="Pisabarro A.G."/>
            <person name="Kuo A."/>
            <person name="Tritt A."/>
            <person name="Lipzen A."/>
            <person name="He G."/>
            <person name="Yan M."/>
            <person name="Ng V."/>
            <person name="Cullen D."/>
            <person name="Martin F."/>
            <person name="Rosso M.-N."/>
            <person name="Henrissat B."/>
            <person name="Hibbett D."/>
            <person name="Martinez A.T."/>
            <person name="Grigoriev I.V."/>
        </authorList>
    </citation>
    <scope>NUCLEOTIDE SEQUENCE</scope>
    <source>
        <strain evidence="14">AH 40177</strain>
    </source>
</reference>
<evidence type="ECO:0000256" key="4">
    <source>
        <dbReference type="ARBA" id="ARBA00022741"/>
    </source>
</evidence>
<comment type="caution">
    <text evidence="14">The sequence shown here is derived from an EMBL/GenBank/DDBJ whole genome shotgun (WGS) entry which is preliminary data.</text>
</comment>
<evidence type="ECO:0000256" key="9">
    <source>
        <dbReference type="ARBA" id="ARBA00023242"/>
    </source>
</evidence>
<dbReference type="PROSITE" id="PS51195">
    <property type="entry name" value="Q_MOTIF"/>
    <property type="match status" value="1"/>
</dbReference>
<gene>
    <name evidence="14" type="ORF">BDP27DRAFT_887647</name>
</gene>
<dbReference type="InterPro" id="IPR014014">
    <property type="entry name" value="RNA_helicase_DEAD_Q_motif"/>
</dbReference>
<dbReference type="GO" id="GO:0042254">
    <property type="term" value="P:ribosome biogenesis"/>
    <property type="evidence" value="ECO:0007669"/>
    <property type="project" value="UniProtKB-KW"/>
</dbReference>
<keyword evidence="8" id="KW-0694">RNA-binding</keyword>
<accession>A0A9P5UDF0</accession>
<dbReference type="EC" id="3.6.4.13" evidence="2"/>
<organism evidence="14 15">
    <name type="scientific">Rhodocollybia butyracea</name>
    <dbReference type="NCBI Taxonomy" id="206335"/>
    <lineage>
        <taxon>Eukaryota</taxon>
        <taxon>Fungi</taxon>
        <taxon>Dikarya</taxon>
        <taxon>Basidiomycota</taxon>
        <taxon>Agaricomycotina</taxon>
        <taxon>Agaricomycetes</taxon>
        <taxon>Agaricomycetidae</taxon>
        <taxon>Agaricales</taxon>
        <taxon>Marasmiineae</taxon>
        <taxon>Omphalotaceae</taxon>
        <taxon>Rhodocollybia</taxon>
    </lineage>
</organism>
<keyword evidence="6" id="KW-0347">Helicase</keyword>
<proteinExistence type="predicted"/>
<evidence type="ECO:0000259" key="13">
    <source>
        <dbReference type="PROSITE" id="PS51195"/>
    </source>
</evidence>
<dbReference type="PANTHER" id="PTHR47959:SF1">
    <property type="entry name" value="ATP-DEPENDENT RNA HELICASE DBPA"/>
    <property type="match status" value="1"/>
</dbReference>
<dbReference type="Pfam" id="PF00270">
    <property type="entry name" value="DEAD"/>
    <property type="match status" value="1"/>
</dbReference>
<protein>
    <recommendedName>
        <fullName evidence="2">RNA helicase</fullName>
        <ecNumber evidence="2">3.6.4.13</ecNumber>
    </recommendedName>
</protein>
<dbReference type="GO" id="GO:0005829">
    <property type="term" value="C:cytosol"/>
    <property type="evidence" value="ECO:0007669"/>
    <property type="project" value="TreeGrafter"/>
</dbReference>
<dbReference type="Gene3D" id="3.40.50.300">
    <property type="entry name" value="P-loop containing nucleotide triphosphate hydrolases"/>
    <property type="match status" value="1"/>
</dbReference>
<evidence type="ECO:0000313" key="15">
    <source>
        <dbReference type="Proteomes" id="UP000772434"/>
    </source>
</evidence>
<keyword evidence="3" id="KW-0690">Ribosome biogenesis</keyword>
<evidence type="ECO:0000256" key="10">
    <source>
        <dbReference type="ARBA" id="ARBA00047984"/>
    </source>
</evidence>
<dbReference type="SUPFAM" id="SSF52540">
    <property type="entry name" value="P-loop containing nucleoside triphosphate hydrolases"/>
    <property type="match status" value="1"/>
</dbReference>
<comment type="subcellular location">
    <subcellularLocation>
        <location evidence="1">Nucleus</location>
    </subcellularLocation>
</comment>
<dbReference type="GO" id="GO:0010467">
    <property type="term" value="P:gene expression"/>
    <property type="evidence" value="ECO:0007669"/>
    <property type="project" value="UniProtKB-ARBA"/>
</dbReference>
<evidence type="ECO:0000256" key="2">
    <source>
        <dbReference type="ARBA" id="ARBA00012552"/>
    </source>
</evidence>
<dbReference type="GO" id="GO:0003724">
    <property type="term" value="F:RNA helicase activity"/>
    <property type="evidence" value="ECO:0007669"/>
    <property type="project" value="UniProtKB-EC"/>
</dbReference>
<evidence type="ECO:0000259" key="12">
    <source>
        <dbReference type="PROSITE" id="PS51192"/>
    </source>
</evidence>
<evidence type="ECO:0000256" key="3">
    <source>
        <dbReference type="ARBA" id="ARBA00022517"/>
    </source>
</evidence>
<dbReference type="AlphaFoldDB" id="A0A9P5UDF0"/>
<dbReference type="OrthoDB" id="10256233at2759"/>
<sequence length="425" mass="47394">MKTSLLTFRTRYCWTRSFKTRLFSHVAEQNSPTYSRRPSSFEDTGLRAPLVKAVHAAFPNVKAPTEIQSTLISNALKGKDIILQDETGSGKSFGIILALLSKPRLVFNEDLRAGKGRDVNAVTSLVLVPHRDLAFQMLHWIELIIQASSDKPPPIASIAQVLVRDAGRHLTEGLALLRKDPPHIMIATPASLVEVLQEDPNAFSLKELSTVVLDEVDYMIETLPLDSTNQKHRKRLQKIARHPGPARALLDKIYEDRLKLTTQNREGFLDAPYHSPQLILSSATIRKQLRHYFISEKQYLSREVVKIKGAELTMHSLVSHHVLVASEAGIVNIPKAVATEDEDVTRLNLDKAINEPLETFPSFSEVGSIAANRSIEFSMTPSPLNQNSLEAVAAVFALDVPSIALLVIPPRALFAEQSMTCRRWR</sequence>
<dbReference type="InterPro" id="IPR011545">
    <property type="entry name" value="DEAD/DEAH_box_helicase_dom"/>
</dbReference>
<dbReference type="GO" id="GO:0005634">
    <property type="term" value="C:nucleus"/>
    <property type="evidence" value="ECO:0007669"/>
    <property type="project" value="UniProtKB-SubCell"/>
</dbReference>
<feature type="domain" description="Helicase ATP-binding" evidence="12">
    <location>
        <begin position="72"/>
        <end position="303"/>
    </location>
</feature>
<evidence type="ECO:0000256" key="7">
    <source>
        <dbReference type="ARBA" id="ARBA00022840"/>
    </source>
</evidence>
<comment type="catalytic activity">
    <reaction evidence="10">
        <text>ATP + H2O = ADP + phosphate + H(+)</text>
        <dbReference type="Rhea" id="RHEA:13065"/>
        <dbReference type="ChEBI" id="CHEBI:15377"/>
        <dbReference type="ChEBI" id="CHEBI:15378"/>
        <dbReference type="ChEBI" id="CHEBI:30616"/>
        <dbReference type="ChEBI" id="CHEBI:43474"/>
        <dbReference type="ChEBI" id="CHEBI:456216"/>
        <dbReference type="EC" id="3.6.4.13"/>
    </reaction>
</comment>